<gene>
    <name evidence="2" type="ORF">PR048_000599</name>
</gene>
<feature type="region of interest" description="Disordered" evidence="1">
    <location>
        <begin position="297"/>
        <end position="327"/>
    </location>
</feature>
<sequence length="623" mass="69303">MIEPVPPWWEVSTLTAHPPRAQQNQVIKATERSEVKSMLLKNLDEKKKGKNILREKLYVRETFHCRLVGSCGISMMVAQRIVQNCFKVVGYDKGDLYIGLLVHQTGHLQIFSVGNAKRRRLQGHADYTRIYETTACSEISAEILHVWQSLHDRLGACIVGGGLHCERNLRRKAVSFYFKIHLREVAKGEKIKCRYGFIDAALTELGDVTRGKSLRNICQGGGGKDDNTWAQTEGLSSKRDNKERCSPQREVMKERESERERERQKAGDHKAHDEVGRVMRLLGFNRRWFAIIAEGSSHLSHPENPPLGRSGGGSGNPSPADTTVDTRNCFTLPPGKQASLVLTLSPGVQCPLSWLGLLGANGAKGHASTTTSVVQSQGSRGATASLYTRLTARIILQLRSTSGALHRQSARLSPTKVNRAQSPVGSPDFGKWESCRTMLLVGGISSGISRLSRSFIPAPLIRFNHPRRLSRPRFQSHYRLHKSNRSRGATTVRWFGDSRSAVAHYEVLMAIVAREDGCRPGKAVYLCDGNNIGNDTVLWWDSRERLNHNTRDPLQWLEGVAVCKSTRTHSLPGSAVGEVFDTESLHHEDFKRWGVPTTVACLLTSAFGAMTKAKTFLLNSFNI</sequence>
<evidence type="ECO:0000313" key="3">
    <source>
        <dbReference type="Proteomes" id="UP001159363"/>
    </source>
</evidence>
<dbReference type="EMBL" id="JARBHB010000001">
    <property type="protein sequence ID" value="KAJ8895274.1"/>
    <property type="molecule type" value="Genomic_DNA"/>
</dbReference>
<feature type="region of interest" description="Disordered" evidence="1">
    <location>
        <begin position="220"/>
        <end position="272"/>
    </location>
</feature>
<accession>A0ABQ9IF34</accession>
<organism evidence="2 3">
    <name type="scientific">Dryococelus australis</name>
    <dbReference type="NCBI Taxonomy" id="614101"/>
    <lineage>
        <taxon>Eukaryota</taxon>
        <taxon>Metazoa</taxon>
        <taxon>Ecdysozoa</taxon>
        <taxon>Arthropoda</taxon>
        <taxon>Hexapoda</taxon>
        <taxon>Insecta</taxon>
        <taxon>Pterygota</taxon>
        <taxon>Neoptera</taxon>
        <taxon>Polyneoptera</taxon>
        <taxon>Phasmatodea</taxon>
        <taxon>Verophasmatodea</taxon>
        <taxon>Anareolatae</taxon>
        <taxon>Phasmatidae</taxon>
        <taxon>Eurycanthinae</taxon>
        <taxon>Dryococelus</taxon>
    </lineage>
</organism>
<evidence type="ECO:0000256" key="1">
    <source>
        <dbReference type="SAM" id="MobiDB-lite"/>
    </source>
</evidence>
<feature type="compositionally biased region" description="Basic and acidic residues" evidence="1">
    <location>
        <begin position="236"/>
        <end position="272"/>
    </location>
</feature>
<reference evidence="2 3" key="1">
    <citation type="submission" date="2023-02" db="EMBL/GenBank/DDBJ databases">
        <title>LHISI_Scaffold_Assembly.</title>
        <authorList>
            <person name="Stuart O.P."/>
            <person name="Cleave R."/>
            <person name="Magrath M.J.L."/>
            <person name="Mikheyev A.S."/>
        </authorList>
    </citation>
    <scope>NUCLEOTIDE SEQUENCE [LARGE SCALE GENOMIC DNA]</scope>
    <source>
        <strain evidence="2">Daus_M_001</strain>
        <tissue evidence="2">Leg muscle</tissue>
    </source>
</reference>
<proteinExistence type="predicted"/>
<comment type="caution">
    <text evidence="2">The sequence shown here is derived from an EMBL/GenBank/DDBJ whole genome shotgun (WGS) entry which is preliminary data.</text>
</comment>
<dbReference type="Proteomes" id="UP001159363">
    <property type="component" value="Chromosome 1"/>
</dbReference>
<keyword evidence="3" id="KW-1185">Reference proteome</keyword>
<evidence type="ECO:0000313" key="2">
    <source>
        <dbReference type="EMBL" id="KAJ8895274.1"/>
    </source>
</evidence>
<protein>
    <submittedName>
        <fullName evidence="2">Uncharacterized protein</fullName>
    </submittedName>
</protein>
<name>A0ABQ9IF34_9NEOP</name>